<feature type="domain" description="FAD-binding PCMH-type" evidence="1">
    <location>
        <begin position="1"/>
        <end position="61"/>
    </location>
</feature>
<dbReference type="EMBL" id="LT934124">
    <property type="protein sequence ID" value="VAI82950.1"/>
    <property type="molecule type" value="Genomic_DNA"/>
</dbReference>
<dbReference type="GO" id="GO:0071949">
    <property type="term" value="F:FAD binding"/>
    <property type="evidence" value="ECO:0007669"/>
    <property type="project" value="InterPro"/>
</dbReference>
<reference evidence="2 3" key="1">
    <citation type="submission" date="2017-09" db="EMBL/GenBank/DDBJ databases">
        <authorList>
            <consortium name="International Durum Wheat Genome Sequencing Consortium (IDWGSC)"/>
            <person name="Milanesi L."/>
        </authorList>
    </citation>
    <scope>NUCLEOTIDE SEQUENCE [LARGE SCALE GENOMIC DNA]</scope>
    <source>
        <strain evidence="3">cv. Svevo</strain>
    </source>
</reference>
<gene>
    <name evidence="2" type="ORF">TRITD_7Bv1G009710</name>
</gene>
<evidence type="ECO:0000313" key="2">
    <source>
        <dbReference type="EMBL" id="VAI82950.1"/>
    </source>
</evidence>
<protein>
    <recommendedName>
        <fullName evidence="1">FAD-binding PCMH-type domain-containing protein</fullName>
    </recommendedName>
</protein>
<dbReference type="AlphaFoldDB" id="A0A9R1BVT1"/>
<dbReference type="Proteomes" id="UP000324705">
    <property type="component" value="Chromosome 7B"/>
</dbReference>
<name>A0A9R1BVT1_TRITD</name>
<dbReference type="GO" id="GO:0016491">
    <property type="term" value="F:oxidoreductase activity"/>
    <property type="evidence" value="ECO:0007669"/>
    <property type="project" value="UniProtKB-ARBA"/>
</dbReference>
<dbReference type="Gene3D" id="3.30.465.10">
    <property type="match status" value="1"/>
</dbReference>
<accession>A0A9R1BVT1</accession>
<dbReference type="Gene3D" id="3.40.462.20">
    <property type="match status" value="1"/>
</dbReference>
<dbReference type="PANTHER" id="PTHR32448">
    <property type="entry name" value="OS08G0158400 PROTEIN"/>
    <property type="match status" value="1"/>
</dbReference>
<dbReference type="Gramene" id="TRITD7Bv1G009710.1">
    <property type="protein sequence ID" value="TRITD7Bv1G009710.1"/>
    <property type="gene ID" value="TRITD7Bv1G009710"/>
</dbReference>
<organism evidence="2 3">
    <name type="scientific">Triticum turgidum subsp. durum</name>
    <name type="common">Durum wheat</name>
    <name type="synonym">Triticum durum</name>
    <dbReference type="NCBI Taxonomy" id="4567"/>
    <lineage>
        <taxon>Eukaryota</taxon>
        <taxon>Viridiplantae</taxon>
        <taxon>Streptophyta</taxon>
        <taxon>Embryophyta</taxon>
        <taxon>Tracheophyta</taxon>
        <taxon>Spermatophyta</taxon>
        <taxon>Magnoliopsida</taxon>
        <taxon>Liliopsida</taxon>
        <taxon>Poales</taxon>
        <taxon>Poaceae</taxon>
        <taxon>BOP clade</taxon>
        <taxon>Pooideae</taxon>
        <taxon>Triticodae</taxon>
        <taxon>Triticeae</taxon>
        <taxon>Triticinae</taxon>
        <taxon>Triticum</taxon>
    </lineage>
</organism>
<dbReference type="InterPro" id="IPR036318">
    <property type="entry name" value="FAD-bd_PCMH-like_sf"/>
</dbReference>
<dbReference type="InterPro" id="IPR016169">
    <property type="entry name" value="FAD-bd_PCMH_sub2"/>
</dbReference>
<keyword evidence="3" id="KW-1185">Reference proteome</keyword>
<evidence type="ECO:0000313" key="3">
    <source>
        <dbReference type="Proteomes" id="UP000324705"/>
    </source>
</evidence>
<proteinExistence type="predicted"/>
<dbReference type="SUPFAM" id="SSF56176">
    <property type="entry name" value="FAD-binding/transporter-associated domain-like"/>
    <property type="match status" value="1"/>
</dbReference>
<dbReference type="InterPro" id="IPR016166">
    <property type="entry name" value="FAD-bd_PCMH"/>
</dbReference>
<sequence>MLLRKYGLAADNVLDATLVDANGELVDKQAMGPDVFWAIRGGGGGGSFGIVLSWNVKLVPVPPTVTMFTVLKSVHEGAVRTWIFRAYASRPCYPSSPISL</sequence>
<evidence type="ECO:0000259" key="1">
    <source>
        <dbReference type="PROSITE" id="PS51387"/>
    </source>
</evidence>
<dbReference type="PROSITE" id="PS51387">
    <property type="entry name" value="FAD_PCMH"/>
    <property type="match status" value="1"/>
</dbReference>